<proteinExistence type="predicted"/>
<sequence>MRTMLSTVSRTAGVSAPKLSTATTMIVGVPHEEADDPNTRKKSQEDESKGGLWRKMSYRKNSKQQQQPKEGGTSNEGLDNTPPNTEVKSTPLRRRRKEEEGGFEQLLRSRGAQAVHYSAEDSSSNTSLSNCQSPILPIDDDQLTQLSVRELNQRLLGHDRATVSALKQKRRTLKNRGYALNCRARRQQTTVQLQAENQVLRANLRQMGKKLDLLQCQLQDYQEYAKLSESAKIVDHKKVRVKTDCATLHSPEEQPQYLDLDDLHVNLRPSAKTAAFLQRQRGQPDKTEQYCFNQLAISPINYINGQNLHISSHHTPIFAQQPAVDDLPSPPSPFQSPSLDPSQYNPNWKRHCWPTQPQIPNIGLPSSSSSAYEHFSLHSDNSYFD</sequence>
<evidence type="ECO:0000313" key="6">
    <source>
        <dbReference type="Proteomes" id="UP000887574"/>
    </source>
</evidence>
<dbReference type="GO" id="GO:0000981">
    <property type="term" value="F:DNA-binding transcription factor activity, RNA polymerase II-specific"/>
    <property type="evidence" value="ECO:0007669"/>
    <property type="project" value="TreeGrafter"/>
</dbReference>
<dbReference type="AlphaFoldDB" id="A0A915DYC1"/>
<evidence type="ECO:0000256" key="1">
    <source>
        <dbReference type="ARBA" id="ARBA00023015"/>
    </source>
</evidence>
<feature type="domain" description="Basic leucine zipper" evidence="5">
    <location>
        <begin position="139"/>
        <end position="223"/>
    </location>
</feature>
<dbReference type="Gene3D" id="1.20.5.170">
    <property type="match status" value="1"/>
</dbReference>
<keyword evidence="3" id="KW-0804">Transcription</keyword>
<evidence type="ECO:0000259" key="5">
    <source>
        <dbReference type="Pfam" id="PF03131"/>
    </source>
</evidence>
<dbReference type="PANTHER" id="PTHR10129">
    <property type="entry name" value="TRANSCRIPTION FACTOR MAF"/>
    <property type="match status" value="1"/>
</dbReference>
<dbReference type="SUPFAM" id="SSF47454">
    <property type="entry name" value="A DNA-binding domain in eukaryotic transcription factors"/>
    <property type="match status" value="1"/>
</dbReference>
<dbReference type="InterPro" id="IPR024874">
    <property type="entry name" value="Transcription_factor_Maf_fam"/>
</dbReference>
<reference evidence="7" key="1">
    <citation type="submission" date="2022-11" db="UniProtKB">
        <authorList>
            <consortium name="WormBaseParasite"/>
        </authorList>
    </citation>
    <scope>IDENTIFICATION</scope>
</reference>
<dbReference type="InterPro" id="IPR046347">
    <property type="entry name" value="bZIP_sf"/>
</dbReference>
<dbReference type="GO" id="GO:0005634">
    <property type="term" value="C:nucleus"/>
    <property type="evidence" value="ECO:0007669"/>
    <property type="project" value="TreeGrafter"/>
</dbReference>
<accession>A0A915DYC1</accession>
<dbReference type="InterPro" id="IPR008917">
    <property type="entry name" value="TF_DNA-bd_sf"/>
</dbReference>
<dbReference type="GO" id="GO:0000978">
    <property type="term" value="F:RNA polymerase II cis-regulatory region sequence-specific DNA binding"/>
    <property type="evidence" value="ECO:0007669"/>
    <property type="project" value="TreeGrafter"/>
</dbReference>
<feature type="region of interest" description="Disordered" evidence="4">
    <location>
        <begin position="22"/>
        <end position="130"/>
    </location>
</feature>
<dbReference type="Pfam" id="PF03131">
    <property type="entry name" value="bZIP_Maf"/>
    <property type="match status" value="1"/>
</dbReference>
<feature type="compositionally biased region" description="Low complexity" evidence="4">
    <location>
        <begin position="120"/>
        <end position="130"/>
    </location>
</feature>
<keyword evidence="1" id="KW-0805">Transcription regulation</keyword>
<dbReference type="PANTHER" id="PTHR10129:SF44">
    <property type="entry name" value="TRAFFIC JAM, ISOFORM C"/>
    <property type="match status" value="1"/>
</dbReference>
<evidence type="ECO:0000256" key="3">
    <source>
        <dbReference type="ARBA" id="ARBA00023163"/>
    </source>
</evidence>
<organism evidence="6 7">
    <name type="scientific">Ditylenchus dipsaci</name>
    <dbReference type="NCBI Taxonomy" id="166011"/>
    <lineage>
        <taxon>Eukaryota</taxon>
        <taxon>Metazoa</taxon>
        <taxon>Ecdysozoa</taxon>
        <taxon>Nematoda</taxon>
        <taxon>Chromadorea</taxon>
        <taxon>Rhabditida</taxon>
        <taxon>Tylenchina</taxon>
        <taxon>Tylenchomorpha</taxon>
        <taxon>Sphaerularioidea</taxon>
        <taxon>Anguinidae</taxon>
        <taxon>Anguininae</taxon>
        <taxon>Ditylenchus</taxon>
    </lineage>
</organism>
<dbReference type="WBParaSite" id="jg24756">
    <property type="protein sequence ID" value="jg24756"/>
    <property type="gene ID" value="jg24756"/>
</dbReference>
<dbReference type="SUPFAM" id="SSF57959">
    <property type="entry name" value="Leucine zipper domain"/>
    <property type="match status" value="1"/>
</dbReference>
<evidence type="ECO:0000256" key="2">
    <source>
        <dbReference type="ARBA" id="ARBA00023125"/>
    </source>
</evidence>
<name>A0A915DYC1_9BILA</name>
<keyword evidence="6" id="KW-1185">Reference proteome</keyword>
<dbReference type="InterPro" id="IPR004826">
    <property type="entry name" value="bZIP_Maf"/>
</dbReference>
<dbReference type="Proteomes" id="UP000887574">
    <property type="component" value="Unplaced"/>
</dbReference>
<protein>
    <submittedName>
        <fullName evidence="7">Basic leucine zipper domain-containing protein</fullName>
    </submittedName>
</protein>
<keyword evidence="2" id="KW-0238">DNA-binding</keyword>
<evidence type="ECO:0000313" key="7">
    <source>
        <dbReference type="WBParaSite" id="jg24756"/>
    </source>
</evidence>
<feature type="region of interest" description="Disordered" evidence="4">
    <location>
        <begin position="321"/>
        <end position="341"/>
    </location>
</feature>
<evidence type="ECO:0000256" key="4">
    <source>
        <dbReference type="SAM" id="MobiDB-lite"/>
    </source>
</evidence>
<feature type="compositionally biased region" description="Basic and acidic residues" evidence="4">
    <location>
        <begin position="37"/>
        <end position="49"/>
    </location>
</feature>
<feature type="compositionally biased region" description="Polar residues" evidence="4">
    <location>
        <begin position="63"/>
        <end position="88"/>
    </location>
</feature>